<feature type="non-terminal residue" evidence="1">
    <location>
        <position position="1"/>
    </location>
</feature>
<gene>
    <name evidence="1" type="ORF">ACOLOM_LOCUS6037</name>
</gene>
<evidence type="ECO:0000313" key="1">
    <source>
        <dbReference type="EMBL" id="CAG8583134.1"/>
    </source>
</evidence>
<sequence>LVMCVPSLVKLPNLPSNYIASYLSLSVTLFGYGPSLPELAFDYWAEDVVSEAKRSIIDITSMLFPLAGSSYHLGGSLEGLIKVQRALTGVGSWELEGGNDLSSMVSNNFSSTHSPGSGGVNAYSDGIWGGANYNNGGIAALEQIRDESRKSNSRHVFHYLDQMDTYAMVLQQSGPMGFRHMWETVTEHASGSANGFAMGGESRMLYTNLHPFLLPGGSVLPAKSRGVLVSGGSGKPLIVNWAHRHSGWSLLLEVLDECANRINNPSSSSPNLPTHPPMITQGNLQGTPHPNLHLKRGNIRPIPFTLMAIGVDFSSIDIQNLIIELLDLFRSVVMHKDDASHVALFESMEQSSDSTSLVEPFEDDRPLDTSGIRKFDVAQIVVRILSDALARAGSKSSYSSKSADTISKNHQLITRLLGLATDGFGFGTSPHVSTSQEYLQSSIPQPGIMVQSTTAVVLAAERATGSYSITLSIISLTRSLLDNAIESDLGTDVEAELRGQVLLNAIRFVHTNIWCEYSGWKYKRLGDRFEIGRRVAEIYYDILKNWTAGSDEAANSTNGAVFRSIATYLLEVFLLNATNATLAPLVHALTVGQDMSRALKSAKRDSEDAELVWLLQTFLLLSRILLAYKQSSPLHRRQSLLEHRLCAGTSLNFSVSSRQAKSIPIDALVNFVTTNDMGPHIPVYATDLLSSLALAFSEIEPSPPSLVTYMTDAEDATRALVNIVQNVYENPRLRRSIWNFMATTVEHQPALATSFVTGSFYTREMSTDIPSTEGPAVKDNSSSTNRSNATRSALNIATQTAPTWEGLWEKDSAILCAIMRFINAAWREKLKHSAALEAVRKDTAFWTRMVWVLRQVLSPKRVDMDGDRMDVDRPDKIQHVRITTSAYHTLIQAYVIEIFAIEIRSQLLPKRPSNTTAISLMALKNFLQVGNSLSQHLQEAIDSSFDIELHTRVHQYFHDAFPRFALEAIQSPFPITQRIFGAEYLYQVHLLEPRLLPQFKDRETATRLRLFVSELQSVNCNWSLVDSQIELTRAWKRFLQAGGATLHGDDKLRHELLRLSVLVSQKIAQEERGGSTMITVHTERLGVLLALLESTWPLSLTASKEAVEVFTKLLQNVHAIIMSDTFSPLRSLQEAYSNDNSGFHRTILQIAYFCTRKARTLFMKREMLTAEQTAVIASAMLAIVGFVSVGLSNTIDMAKIQQSVELDRDMELLVAVFEQSTRPELHTSPQLWLERVQELNLARSSLELLTKCDIGGNLMNGDDLRNQRFPLYARHMLGIQLCLSSMDSSAETLALSAAMPAYCNISIANDLTVGTLNVFHPELPGDRNPGHQAWCTILSIVTGLVDVIGPSSGYFIETEVASFIQFYGAQISRALEWNVGVPLNSGTIEELEGVTGLFHAVSVGVNPHSAADAQANSMLQIFAEKALILLQHLNYALSHPNHLTSLFEATRSDERRALETEIGQGVNMASALELLDVSKRPFSASLTQRLHSIVRNIVSTLVILTRGDEVITNEPEDWPTSLQIAPTTKVSIGEGTTMGTFLELGNGIVDLLQHFKSTGIAKLATSITIPAFDSESDTQILRQSLEAVLIFGVTQLAIWHNQAMVSDTGADEEPGTEWDDVGFGKELFTGMIGGKRVSMLPGLGGDVLNELMALLTKAKKVLSKGSNATDHSSAIIGILEGFLGLRVIG</sequence>
<organism evidence="1 2">
    <name type="scientific">Acaulospora colombiana</name>
    <dbReference type="NCBI Taxonomy" id="27376"/>
    <lineage>
        <taxon>Eukaryota</taxon>
        <taxon>Fungi</taxon>
        <taxon>Fungi incertae sedis</taxon>
        <taxon>Mucoromycota</taxon>
        <taxon>Glomeromycotina</taxon>
        <taxon>Glomeromycetes</taxon>
        <taxon>Diversisporales</taxon>
        <taxon>Acaulosporaceae</taxon>
        <taxon>Acaulospora</taxon>
    </lineage>
</organism>
<evidence type="ECO:0000313" key="2">
    <source>
        <dbReference type="Proteomes" id="UP000789525"/>
    </source>
</evidence>
<reference evidence="1" key="1">
    <citation type="submission" date="2021-06" db="EMBL/GenBank/DDBJ databases">
        <authorList>
            <person name="Kallberg Y."/>
            <person name="Tangrot J."/>
            <person name="Rosling A."/>
        </authorList>
    </citation>
    <scope>NUCLEOTIDE SEQUENCE</scope>
    <source>
        <strain evidence="1">CL356</strain>
    </source>
</reference>
<accession>A0ACA9MCQ4</accession>
<protein>
    <submittedName>
        <fullName evidence="1">16260_t:CDS:1</fullName>
    </submittedName>
</protein>
<dbReference type="Proteomes" id="UP000789525">
    <property type="component" value="Unassembled WGS sequence"/>
</dbReference>
<proteinExistence type="predicted"/>
<comment type="caution">
    <text evidence="1">The sequence shown here is derived from an EMBL/GenBank/DDBJ whole genome shotgun (WGS) entry which is preliminary data.</text>
</comment>
<dbReference type="EMBL" id="CAJVPT010011927">
    <property type="protein sequence ID" value="CAG8583134.1"/>
    <property type="molecule type" value="Genomic_DNA"/>
</dbReference>
<name>A0ACA9MCQ4_9GLOM</name>
<keyword evidence="2" id="KW-1185">Reference proteome</keyword>